<dbReference type="InterPro" id="IPR001300">
    <property type="entry name" value="Peptidase_C2_calpain_cat"/>
</dbReference>
<evidence type="ECO:0000259" key="1">
    <source>
        <dbReference type="Pfam" id="PF00648"/>
    </source>
</evidence>
<dbReference type="AlphaFoldDB" id="T0ZHH9"/>
<proteinExistence type="predicted"/>
<dbReference type="EMBL" id="AUZX01015351">
    <property type="protein sequence ID" value="EQD29290.1"/>
    <property type="molecule type" value="Genomic_DNA"/>
</dbReference>
<name>T0ZHH9_9ZZZZ</name>
<feature type="domain" description="Calpain catalytic" evidence="1">
    <location>
        <begin position="4"/>
        <end position="39"/>
    </location>
</feature>
<comment type="caution">
    <text evidence="2">The sequence shown here is derived from an EMBL/GenBank/DDBJ whole genome shotgun (WGS) entry which is preliminary data.</text>
</comment>
<protein>
    <recommendedName>
        <fullName evidence="1">Calpain catalytic domain-containing protein</fullName>
    </recommendedName>
</protein>
<dbReference type="SUPFAM" id="SSF54001">
    <property type="entry name" value="Cysteine proteinases"/>
    <property type="match status" value="1"/>
</dbReference>
<organism evidence="2">
    <name type="scientific">mine drainage metagenome</name>
    <dbReference type="NCBI Taxonomy" id="410659"/>
    <lineage>
        <taxon>unclassified sequences</taxon>
        <taxon>metagenomes</taxon>
        <taxon>ecological metagenomes</taxon>
    </lineage>
</organism>
<dbReference type="GO" id="GO:0004198">
    <property type="term" value="F:calcium-dependent cysteine-type endopeptidase activity"/>
    <property type="evidence" value="ECO:0007669"/>
    <property type="project" value="InterPro"/>
</dbReference>
<dbReference type="GO" id="GO:0006508">
    <property type="term" value="P:proteolysis"/>
    <property type="evidence" value="ECO:0007669"/>
    <property type="project" value="InterPro"/>
</dbReference>
<feature type="non-terminal residue" evidence="2">
    <location>
        <position position="41"/>
    </location>
</feature>
<dbReference type="Pfam" id="PF00648">
    <property type="entry name" value="Peptidase_C2"/>
    <property type="match status" value="1"/>
</dbReference>
<dbReference type="InterPro" id="IPR038765">
    <property type="entry name" value="Papain-like_cys_pep_sf"/>
</dbReference>
<evidence type="ECO:0000313" key="2">
    <source>
        <dbReference type="EMBL" id="EQD29290.1"/>
    </source>
</evidence>
<reference evidence="2" key="1">
    <citation type="submission" date="2013-08" db="EMBL/GenBank/DDBJ databases">
        <authorList>
            <person name="Mendez C."/>
            <person name="Richter M."/>
            <person name="Ferrer M."/>
            <person name="Sanchez J."/>
        </authorList>
    </citation>
    <scope>NUCLEOTIDE SEQUENCE</scope>
</reference>
<sequence>MPYLVERLFLTNTYNEEGVYRVKICKNGEWQEVVVDDYFRA</sequence>
<accession>T0ZHH9</accession>
<gene>
    <name evidence="2" type="ORF">B1A_20786</name>
</gene>
<reference evidence="2" key="2">
    <citation type="journal article" date="2014" name="ISME J.">
        <title>Microbial stratification in low pH oxic and suboxic macroscopic growths along an acid mine drainage.</title>
        <authorList>
            <person name="Mendez-Garcia C."/>
            <person name="Mesa V."/>
            <person name="Sprenger R.R."/>
            <person name="Richter M."/>
            <person name="Diez M.S."/>
            <person name="Solano J."/>
            <person name="Bargiela R."/>
            <person name="Golyshina O.V."/>
            <person name="Manteca A."/>
            <person name="Ramos J.L."/>
            <person name="Gallego J.R."/>
            <person name="Llorente I."/>
            <person name="Martins Dos Santos V.A."/>
            <person name="Jensen O.N."/>
            <person name="Pelaez A.I."/>
            <person name="Sanchez J."/>
            <person name="Ferrer M."/>
        </authorList>
    </citation>
    <scope>NUCLEOTIDE SEQUENCE</scope>
</reference>